<accession>A0A938BJR6</accession>
<dbReference type="Gene3D" id="3.40.1620.10">
    <property type="entry name" value="YefM-like domain"/>
    <property type="match status" value="1"/>
</dbReference>
<dbReference type="InterPro" id="IPR051405">
    <property type="entry name" value="phD/YefM_antitoxin"/>
</dbReference>
<gene>
    <name evidence="3" type="ORF">FJZ00_10610</name>
</gene>
<evidence type="ECO:0000313" key="3">
    <source>
        <dbReference type="EMBL" id="MBM3275597.1"/>
    </source>
</evidence>
<comment type="similarity">
    <text evidence="1 2">Belongs to the phD/YefM antitoxin family.</text>
</comment>
<evidence type="ECO:0000256" key="2">
    <source>
        <dbReference type="RuleBase" id="RU362080"/>
    </source>
</evidence>
<dbReference type="InterPro" id="IPR036165">
    <property type="entry name" value="YefM-like_sf"/>
</dbReference>
<comment type="caution">
    <text evidence="3">The sequence shown here is derived from an EMBL/GenBank/DDBJ whole genome shotgun (WGS) entry which is preliminary data.</text>
</comment>
<dbReference type="AlphaFoldDB" id="A0A938BJR6"/>
<dbReference type="Proteomes" id="UP000703893">
    <property type="component" value="Unassembled WGS sequence"/>
</dbReference>
<dbReference type="PANTHER" id="PTHR33713">
    <property type="entry name" value="ANTITOXIN YAFN-RELATED"/>
    <property type="match status" value="1"/>
</dbReference>
<dbReference type="EMBL" id="VGJX01000644">
    <property type="protein sequence ID" value="MBM3275597.1"/>
    <property type="molecule type" value="Genomic_DNA"/>
</dbReference>
<dbReference type="Pfam" id="PF02604">
    <property type="entry name" value="PhdYeFM_antitox"/>
    <property type="match status" value="1"/>
</dbReference>
<protein>
    <recommendedName>
        <fullName evidence="2">Antitoxin</fullName>
    </recommendedName>
</protein>
<comment type="function">
    <text evidence="2">Antitoxin component of a type II toxin-antitoxin (TA) system.</text>
</comment>
<proteinExistence type="inferred from homology"/>
<evidence type="ECO:0000256" key="1">
    <source>
        <dbReference type="ARBA" id="ARBA00009981"/>
    </source>
</evidence>
<dbReference type="NCBIfam" id="TIGR01552">
    <property type="entry name" value="phd_fam"/>
    <property type="match status" value="1"/>
</dbReference>
<organism evidence="3 4">
    <name type="scientific">Candidatus Tanganyikabacteria bacterium</name>
    <dbReference type="NCBI Taxonomy" id="2961651"/>
    <lineage>
        <taxon>Bacteria</taxon>
        <taxon>Bacillati</taxon>
        <taxon>Candidatus Sericytochromatia</taxon>
        <taxon>Candidatus Tanganyikabacteria</taxon>
    </lineage>
</organism>
<evidence type="ECO:0000313" key="4">
    <source>
        <dbReference type="Proteomes" id="UP000703893"/>
    </source>
</evidence>
<dbReference type="PANTHER" id="PTHR33713:SF6">
    <property type="entry name" value="ANTITOXIN YEFM"/>
    <property type="match status" value="1"/>
</dbReference>
<dbReference type="InterPro" id="IPR006442">
    <property type="entry name" value="Antitoxin_Phd/YefM"/>
</dbReference>
<dbReference type="SUPFAM" id="SSF143120">
    <property type="entry name" value="YefM-like"/>
    <property type="match status" value="1"/>
</dbReference>
<sequence>MDPIQVNEDILPIGEFKTHASRLLKKLRDTRRPLVITQNGRPAAVLITPEDFDRLRVHGRFVEAVNRGLADSEAGRTVADEDLDAELDVIFGPARSK</sequence>
<reference evidence="3 4" key="1">
    <citation type="submission" date="2019-03" db="EMBL/GenBank/DDBJ databases">
        <title>Lake Tanganyika Metagenome-Assembled Genomes (MAGs).</title>
        <authorList>
            <person name="Tran P."/>
        </authorList>
    </citation>
    <scope>NUCLEOTIDE SEQUENCE [LARGE SCALE GENOMIC DNA]</scope>
    <source>
        <strain evidence="3">K_DeepCast_65m_m2_236</strain>
    </source>
</reference>
<name>A0A938BJR6_9BACT</name>